<name>A0A8J6QT84_9BACT</name>
<dbReference type="InterPro" id="IPR050243">
    <property type="entry name" value="PHP_phosphatase"/>
</dbReference>
<organism evidence="2 3">
    <name type="scientific">Pelovirga terrestris</name>
    <dbReference type="NCBI Taxonomy" id="2771352"/>
    <lineage>
        <taxon>Bacteria</taxon>
        <taxon>Pseudomonadati</taxon>
        <taxon>Thermodesulfobacteriota</taxon>
        <taxon>Desulfuromonadia</taxon>
        <taxon>Geobacterales</taxon>
        <taxon>Geobacteraceae</taxon>
        <taxon>Pelovirga</taxon>
    </lineage>
</organism>
<dbReference type="GO" id="GO:0008270">
    <property type="term" value="F:zinc ion binding"/>
    <property type="evidence" value="ECO:0007669"/>
    <property type="project" value="TreeGrafter"/>
</dbReference>
<protein>
    <submittedName>
        <fullName evidence="2">Histidinol phosphate phosphatase domain-containing protein</fullName>
    </submittedName>
</protein>
<keyword evidence="3" id="KW-1185">Reference proteome</keyword>
<dbReference type="CDD" id="cd07432">
    <property type="entry name" value="PHP_HisPPase"/>
    <property type="match status" value="1"/>
</dbReference>
<dbReference type="NCBIfam" id="NF004981">
    <property type="entry name" value="PRK06361.1"/>
    <property type="match status" value="1"/>
</dbReference>
<feature type="domain" description="Polymerase/histidinol phosphatase N-terminal" evidence="1">
    <location>
        <begin position="2"/>
        <end position="75"/>
    </location>
</feature>
<dbReference type="Gene3D" id="3.20.20.140">
    <property type="entry name" value="Metal-dependent hydrolases"/>
    <property type="match status" value="1"/>
</dbReference>
<accession>A0A8J6QT84</accession>
<dbReference type="InterPro" id="IPR003141">
    <property type="entry name" value="Pol/His_phosphatase_N"/>
</dbReference>
<dbReference type="Pfam" id="PF02811">
    <property type="entry name" value="PHP"/>
    <property type="match status" value="1"/>
</dbReference>
<gene>
    <name evidence="2" type="ORF">ICT70_00160</name>
</gene>
<dbReference type="RefSeq" id="WP_191153360.1">
    <property type="nucleotide sequence ID" value="NZ_JACWUN010000001.1"/>
</dbReference>
<dbReference type="GO" id="GO:0042578">
    <property type="term" value="F:phosphoric ester hydrolase activity"/>
    <property type="evidence" value="ECO:0007669"/>
    <property type="project" value="TreeGrafter"/>
</dbReference>
<dbReference type="PANTHER" id="PTHR36928">
    <property type="entry name" value="PHOSPHATASE YCDX-RELATED"/>
    <property type="match status" value="1"/>
</dbReference>
<evidence type="ECO:0000313" key="2">
    <source>
        <dbReference type="EMBL" id="MBD1399080.1"/>
    </source>
</evidence>
<dbReference type="AlphaFoldDB" id="A0A8J6QT84"/>
<dbReference type="EMBL" id="JACWUN010000001">
    <property type="protein sequence ID" value="MBD1399080.1"/>
    <property type="molecule type" value="Genomic_DNA"/>
</dbReference>
<dbReference type="Proteomes" id="UP000632828">
    <property type="component" value="Unassembled WGS sequence"/>
</dbReference>
<dbReference type="SMART" id="SM00481">
    <property type="entry name" value="POLIIIAc"/>
    <property type="match status" value="1"/>
</dbReference>
<dbReference type="PANTHER" id="PTHR36928:SF1">
    <property type="entry name" value="PHOSPHATASE YCDX-RELATED"/>
    <property type="match status" value="1"/>
</dbReference>
<sequence>MMDLHTHTFFSDGELVPAELVRRAAVAGYRAMAITDHADKSNIAWLLANIVPVVDELGEANGMQVLAGVELTHVAPAAIADAARLARDHGAELVVVHGETIVEPVMPGTNLAAIKAGVDILSHPGLITPEEVQLAAEMGVCLEITTRKGHSLTNGHVAKLAHKYGAKLVINNDAHGPGDLVAAEQMRRIALGAAMTEEQFLQAQANSRALVARAKG</sequence>
<evidence type="ECO:0000259" key="1">
    <source>
        <dbReference type="SMART" id="SM00481"/>
    </source>
</evidence>
<reference evidence="2" key="1">
    <citation type="submission" date="2020-09" db="EMBL/GenBank/DDBJ databases">
        <title>Pelobacter alkaliphilus sp. nov., a novel anaerobic arsenate-reducing bacterium from terrestrial mud volcano.</title>
        <authorList>
            <person name="Khomyakova M.A."/>
            <person name="Merkel A.Y."/>
            <person name="Slobodkin A.I."/>
        </authorList>
    </citation>
    <scope>NUCLEOTIDE SEQUENCE</scope>
    <source>
        <strain evidence="2">M08fum</strain>
    </source>
</reference>
<dbReference type="InterPro" id="IPR016195">
    <property type="entry name" value="Pol/histidinol_Pase-like"/>
</dbReference>
<dbReference type="SUPFAM" id="SSF89550">
    <property type="entry name" value="PHP domain-like"/>
    <property type="match status" value="1"/>
</dbReference>
<proteinExistence type="predicted"/>
<evidence type="ECO:0000313" key="3">
    <source>
        <dbReference type="Proteomes" id="UP000632828"/>
    </source>
</evidence>
<comment type="caution">
    <text evidence="2">The sequence shown here is derived from an EMBL/GenBank/DDBJ whole genome shotgun (WGS) entry which is preliminary data.</text>
</comment>
<dbReference type="InterPro" id="IPR004013">
    <property type="entry name" value="PHP_dom"/>
</dbReference>
<dbReference type="GO" id="GO:0005829">
    <property type="term" value="C:cytosol"/>
    <property type="evidence" value="ECO:0007669"/>
    <property type="project" value="TreeGrafter"/>
</dbReference>